<reference evidence="2 3" key="1">
    <citation type="submission" date="2020-09" db="EMBL/GenBank/DDBJ databases">
        <title>Genome sequencing and assembly of Pontibacter sp.</title>
        <authorList>
            <person name="Chhetri G."/>
        </authorList>
    </citation>
    <scope>NUCLEOTIDE SEQUENCE [LARGE SCALE GENOMIC DNA]</scope>
    <source>
        <strain evidence="2 3">JH31</strain>
    </source>
</reference>
<accession>A0ABR7XC46</accession>
<protein>
    <submittedName>
        <fullName evidence="2">DUF2306 domain-containing protein</fullName>
    </submittedName>
</protein>
<dbReference type="InterPro" id="IPR018750">
    <property type="entry name" value="DUF2306_membrane"/>
</dbReference>
<proteinExistence type="predicted"/>
<keyword evidence="1" id="KW-0812">Transmembrane</keyword>
<feature type="transmembrane region" description="Helical" evidence="1">
    <location>
        <begin position="126"/>
        <end position="147"/>
    </location>
</feature>
<organism evidence="2 3">
    <name type="scientific">Pontibacter aquaedesilientis</name>
    <dbReference type="NCBI Taxonomy" id="2766980"/>
    <lineage>
        <taxon>Bacteria</taxon>
        <taxon>Pseudomonadati</taxon>
        <taxon>Bacteroidota</taxon>
        <taxon>Cytophagia</taxon>
        <taxon>Cytophagales</taxon>
        <taxon>Hymenobacteraceae</taxon>
        <taxon>Pontibacter</taxon>
    </lineage>
</organism>
<evidence type="ECO:0000256" key="1">
    <source>
        <dbReference type="SAM" id="Phobius"/>
    </source>
</evidence>
<sequence>MYGFVNSNLGWFHLATALLAMLAGAFALAANKGTVQHKRAGYVYVFAMVLICGSALGIYNLTGRFGVFHIMAIVSSLTLVLGMAPLFLRNLPRKYKAVHVWFMYYSVLGLYAAFASELSVRIPDKPFFAMVGIATATIFGLGTAFILKKERIWTKYFEQKLYCQQSA</sequence>
<feature type="transmembrane region" description="Helical" evidence="1">
    <location>
        <begin position="67"/>
        <end position="88"/>
    </location>
</feature>
<dbReference type="EMBL" id="JACXAJ010000001">
    <property type="protein sequence ID" value="MBD1395862.1"/>
    <property type="molecule type" value="Genomic_DNA"/>
</dbReference>
<keyword evidence="1" id="KW-0472">Membrane</keyword>
<name>A0ABR7XC46_9BACT</name>
<feature type="transmembrane region" description="Helical" evidence="1">
    <location>
        <begin position="100"/>
        <end position="120"/>
    </location>
</feature>
<evidence type="ECO:0000313" key="3">
    <source>
        <dbReference type="Proteomes" id="UP000625551"/>
    </source>
</evidence>
<dbReference type="Pfam" id="PF10067">
    <property type="entry name" value="DUF2306"/>
    <property type="match status" value="1"/>
</dbReference>
<comment type="caution">
    <text evidence="2">The sequence shown here is derived from an EMBL/GenBank/DDBJ whole genome shotgun (WGS) entry which is preliminary data.</text>
</comment>
<dbReference type="Proteomes" id="UP000625551">
    <property type="component" value="Unassembled WGS sequence"/>
</dbReference>
<feature type="transmembrane region" description="Helical" evidence="1">
    <location>
        <begin position="42"/>
        <end position="61"/>
    </location>
</feature>
<feature type="transmembrane region" description="Helical" evidence="1">
    <location>
        <begin position="12"/>
        <end position="30"/>
    </location>
</feature>
<keyword evidence="1" id="KW-1133">Transmembrane helix</keyword>
<gene>
    <name evidence="2" type="ORF">H9Q13_01690</name>
</gene>
<keyword evidence="3" id="KW-1185">Reference proteome</keyword>
<dbReference type="RefSeq" id="WP_191182017.1">
    <property type="nucleotide sequence ID" value="NZ_JACXAJ010000001.1"/>
</dbReference>
<evidence type="ECO:0000313" key="2">
    <source>
        <dbReference type="EMBL" id="MBD1395862.1"/>
    </source>
</evidence>